<dbReference type="RefSeq" id="WP_173041005.1">
    <property type="nucleotide sequence ID" value="NZ_JBHTHL010000001.1"/>
</dbReference>
<reference evidence="2 3" key="1">
    <citation type="submission" date="2020-03" db="EMBL/GenBank/DDBJ databases">
        <title>Whole genome shotgun sequence of Phytohabitans flavus NBRC 107702.</title>
        <authorList>
            <person name="Komaki H."/>
            <person name="Tamura T."/>
        </authorList>
    </citation>
    <scope>NUCLEOTIDE SEQUENCE [LARGE SCALE GENOMIC DNA]</scope>
    <source>
        <strain evidence="2 3">NBRC 107702</strain>
    </source>
</reference>
<dbReference type="Proteomes" id="UP000502508">
    <property type="component" value="Chromosome"/>
</dbReference>
<gene>
    <name evidence="2" type="ORF">Pflav_074250</name>
</gene>
<organism evidence="2 3">
    <name type="scientific">Phytohabitans flavus</name>
    <dbReference type="NCBI Taxonomy" id="1076124"/>
    <lineage>
        <taxon>Bacteria</taxon>
        <taxon>Bacillati</taxon>
        <taxon>Actinomycetota</taxon>
        <taxon>Actinomycetes</taxon>
        <taxon>Micromonosporales</taxon>
        <taxon>Micromonosporaceae</taxon>
    </lineage>
</organism>
<sequence>MVAQLCHVTSNTARVLAVGCLAAPFVALLWVPFYASGPTLAGVPFFYWYQMAWVPVSVLLMFVAYLLLRR</sequence>
<feature type="transmembrane region" description="Helical" evidence="1">
    <location>
        <begin position="12"/>
        <end position="35"/>
    </location>
</feature>
<name>A0A6F8Y4I7_9ACTN</name>
<dbReference type="KEGG" id="pfla:Pflav_074250"/>
<reference evidence="2 3" key="2">
    <citation type="submission" date="2020-03" db="EMBL/GenBank/DDBJ databases">
        <authorList>
            <person name="Ichikawa N."/>
            <person name="Kimura A."/>
            <person name="Kitahashi Y."/>
            <person name="Uohara A."/>
        </authorList>
    </citation>
    <scope>NUCLEOTIDE SEQUENCE [LARGE SCALE GENOMIC DNA]</scope>
    <source>
        <strain evidence="2 3">NBRC 107702</strain>
    </source>
</reference>
<evidence type="ECO:0000256" key="1">
    <source>
        <dbReference type="SAM" id="Phobius"/>
    </source>
</evidence>
<keyword evidence="1" id="KW-0812">Transmembrane</keyword>
<evidence type="ECO:0000313" key="2">
    <source>
        <dbReference type="EMBL" id="BCB81015.1"/>
    </source>
</evidence>
<dbReference type="AlphaFoldDB" id="A0A6F8Y4I7"/>
<dbReference type="EMBL" id="AP022870">
    <property type="protein sequence ID" value="BCB81015.1"/>
    <property type="molecule type" value="Genomic_DNA"/>
</dbReference>
<protein>
    <recommendedName>
        <fullName evidence="4">DUF3311 domain-containing protein</fullName>
    </recommendedName>
</protein>
<keyword evidence="1" id="KW-0472">Membrane</keyword>
<accession>A0A6F8Y4I7</accession>
<dbReference type="Pfam" id="PF11755">
    <property type="entry name" value="DUF3311"/>
    <property type="match status" value="1"/>
</dbReference>
<proteinExistence type="predicted"/>
<evidence type="ECO:0008006" key="4">
    <source>
        <dbReference type="Google" id="ProtNLM"/>
    </source>
</evidence>
<evidence type="ECO:0000313" key="3">
    <source>
        <dbReference type="Proteomes" id="UP000502508"/>
    </source>
</evidence>
<keyword evidence="3" id="KW-1185">Reference proteome</keyword>
<dbReference type="InterPro" id="IPR021741">
    <property type="entry name" value="DUF3311"/>
</dbReference>
<feature type="transmembrane region" description="Helical" evidence="1">
    <location>
        <begin position="47"/>
        <end position="68"/>
    </location>
</feature>
<keyword evidence="1" id="KW-1133">Transmembrane helix</keyword>